<proteinExistence type="predicted"/>
<evidence type="ECO:0000256" key="1">
    <source>
        <dbReference type="SAM" id="Phobius"/>
    </source>
</evidence>
<evidence type="ECO:0000313" key="3">
    <source>
        <dbReference type="Proteomes" id="UP000009049"/>
    </source>
</evidence>
<sequence>MNSSTLFIATIIIVTLLVLVLVVYLVLIIVALRRAGTHLEGLAGGLQKIQDDTSPLGEKVGVINGALEKLHGGLSSVDSHLVAIAKVLKLA</sequence>
<gene>
    <name evidence="2" type="ordered locus">RB2501_04375</name>
</gene>
<evidence type="ECO:0008006" key="4">
    <source>
        <dbReference type="Google" id="ProtNLM"/>
    </source>
</evidence>
<dbReference type="KEGG" id="rbi:RB2501_04375"/>
<dbReference type="RefSeq" id="WP_012813798.1">
    <property type="nucleotide sequence ID" value="NC_013222.1"/>
</dbReference>
<dbReference type="AlphaFoldDB" id="A4CGP5"/>
<reference evidence="2 3" key="1">
    <citation type="journal article" date="2009" name="J. Bacteriol.">
        <title>Complete genome sequence of Robiginitalea biformata HTCC2501.</title>
        <authorList>
            <person name="Oh H.M."/>
            <person name="Giovannoni S.J."/>
            <person name="Lee K."/>
            <person name="Ferriera S."/>
            <person name="Johnson J."/>
            <person name="Cho J.C."/>
        </authorList>
    </citation>
    <scope>NUCLEOTIDE SEQUENCE [LARGE SCALE GENOMIC DNA]</scope>
    <source>
        <strain evidence="3">ATCC BAA-864 / HTCC2501 / KCTC 12146</strain>
    </source>
</reference>
<protein>
    <recommendedName>
        <fullName evidence="4">DUF948 domain-containing protein</fullName>
    </recommendedName>
</protein>
<evidence type="ECO:0000313" key="2">
    <source>
        <dbReference type="EMBL" id="EAR16103.1"/>
    </source>
</evidence>
<name>A4CGP5_ROBBH</name>
<dbReference type="OrthoDB" id="1453158at2"/>
<feature type="transmembrane region" description="Helical" evidence="1">
    <location>
        <begin position="6"/>
        <end position="32"/>
    </location>
</feature>
<keyword evidence="1" id="KW-1133">Transmembrane helix</keyword>
<keyword evidence="1" id="KW-0812">Transmembrane</keyword>
<organism evidence="2 3">
    <name type="scientific">Robiginitalea biformata (strain ATCC BAA-864 / DSM 15991 / KCTC 12146 / HTCC2501)</name>
    <dbReference type="NCBI Taxonomy" id="313596"/>
    <lineage>
        <taxon>Bacteria</taxon>
        <taxon>Pseudomonadati</taxon>
        <taxon>Bacteroidota</taxon>
        <taxon>Flavobacteriia</taxon>
        <taxon>Flavobacteriales</taxon>
        <taxon>Flavobacteriaceae</taxon>
        <taxon>Robiginitalea</taxon>
    </lineage>
</organism>
<dbReference type="EMBL" id="CP001712">
    <property type="protein sequence ID" value="EAR16103.1"/>
    <property type="molecule type" value="Genomic_DNA"/>
</dbReference>
<dbReference type="Proteomes" id="UP000009049">
    <property type="component" value="Chromosome"/>
</dbReference>
<keyword evidence="3" id="KW-1185">Reference proteome</keyword>
<dbReference type="HOGENOM" id="CLU_2425025_0_0_10"/>
<dbReference type="STRING" id="313596.RB2501_04375"/>
<accession>A4CGP5</accession>
<dbReference type="eggNOG" id="ENOG5033K82">
    <property type="taxonomic scope" value="Bacteria"/>
</dbReference>
<keyword evidence="1" id="KW-0472">Membrane</keyword>